<dbReference type="Gene3D" id="1.20.970.10">
    <property type="entry name" value="Transferase, Pyrimidine Nucleoside Phosphorylase, Chain C"/>
    <property type="match status" value="1"/>
</dbReference>
<proteinExistence type="inferred from homology"/>
<dbReference type="SMART" id="SM00941">
    <property type="entry name" value="PYNP_C"/>
    <property type="match status" value="1"/>
</dbReference>
<evidence type="ECO:0000256" key="1">
    <source>
        <dbReference type="ARBA" id="ARBA00006915"/>
    </source>
</evidence>
<dbReference type="PANTHER" id="PTHR10515:SF0">
    <property type="entry name" value="THYMIDINE PHOSPHORYLASE"/>
    <property type="match status" value="1"/>
</dbReference>
<reference evidence="6" key="1">
    <citation type="submission" date="2018-05" db="EMBL/GenBank/DDBJ databases">
        <authorList>
            <person name="Lanie J.A."/>
            <person name="Ng W.-L."/>
            <person name="Kazmierczak K.M."/>
            <person name="Andrzejewski T.M."/>
            <person name="Davidsen T.M."/>
            <person name="Wayne K.J."/>
            <person name="Tettelin H."/>
            <person name="Glass J.I."/>
            <person name="Rusch D."/>
            <person name="Podicherti R."/>
            <person name="Tsui H.-C.T."/>
            <person name="Winkler M.E."/>
        </authorList>
    </citation>
    <scope>NUCLEOTIDE SEQUENCE</scope>
</reference>
<dbReference type="InterPro" id="IPR036566">
    <property type="entry name" value="PYNP-like_C_sf"/>
</dbReference>
<dbReference type="Pfam" id="PF07831">
    <property type="entry name" value="PYNP_C"/>
    <property type="match status" value="1"/>
</dbReference>
<feature type="domain" description="Pyrimidine nucleoside phosphorylase C-terminal" evidence="5">
    <location>
        <begin position="328"/>
        <end position="402"/>
    </location>
</feature>
<dbReference type="Pfam" id="PF00591">
    <property type="entry name" value="Glycos_transf_3"/>
    <property type="match status" value="1"/>
</dbReference>
<evidence type="ECO:0000259" key="5">
    <source>
        <dbReference type="SMART" id="SM00941"/>
    </source>
</evidence>
<dbReference type="GO" id="GO:0006213">
    <property type="term" value="P:pyrimidine nucleoside metabolic process"/>
    <property type="evidence" value="ECO:0007669"/>
    <property type="project" value="InterPro"/>
</dbReference>
<dbReference type="GO" id="GO:0005829">
    <property type="term" value="C:cytosol"/>
    <property type="evidence" value="ECO:0007669"/>
    <property type="project" value="TreeGrafter"/>
</dbReference>
<dbReference type="GO" id="GO:0006206">
    <property type="term" value="P:pyrimidine nucleobase metabolic process"/>
    <property type="evidence" value="ECO:0007669"/>
    <property type="project" value="InterPro"/>
</dbReference>
<gene>
    <name evidence="6" type="ORF">METZ01_LOCUS6660</name>
</gene>
<dbReference type="InterPro" id="IPR017459">
    <property type="entry name" value="Glycosyl_Trfase_fam3_N_dom"/>
</dbReference>
<dbReference type="PIRSF" id="PIRSF000478">
    <property type="entry name" value="TP_PyNP"/>
    <property type="match status" value="1"/>
</dbReference>
<evidence type="ECO:0000256" key="3">
    <source>
        <dbReference type="ARBA" id="ARBA00022676"/>
    </source>
</evidence>
<dbReference type="SUPFAM" id="SSF47648">
    <property type="entry name" value="Nucleoside phosphorylase/phosphoribosyltransferase N-terminal domain"/>
    <property type="match status" value="1"/>
</dbReference>
<name>A0A381NGV1_9ZZZZ</name>
<dbReference type="PROSITE" id="PS00647">
    <property type="entry name" value="THYMID_PHOSPHORYLASE"/>
    <property type="match status" value="1"/>
</dbReference>
<dbReference type="InterPro" id="IPR018090">
    <property type="entry name" value="Pyrmidine_PPas_bac/euk"/>
</dbReference>
<accession>A0A381NGV1</accession>
<dbReference type="SUPFAM" id="SSF54680">
    <property type="entry name" value="Pyrimidine nucleoside phosphorylase C-terminal domain"/>
    <property type="match status" value="1"/>
</dbReference>
<dbReference type="Pfam" id="PF02885">
    <property type="entry name" value="Glycos_trans_3N"/>
    <property type="match status" value="1"/>
</dbReference>
<dbReference type="InterPro" id="IPR035902">
    <property type="entry name" value="Nuc_phospho_transferase"/>
</dbReference>
<keyword evidence="3" id="KW-0328">Glycosyltransferase</keyword>
<dbReference type="NCBIfam" id="NF004490">
    <property type="entry name" value="PRK05820.1"/>
    <property type="match status" value="1"/>
</dbReference>
<dbReference type="EMBL" id="UINC01000350">
    <property type="protein sequence ID" value="SUZ53806.1"/>
    <property type="molecule type" value="Genomic_DNA"/>
</dbReference>
<dbReference type="InterPro" id="IPR000053">
    <property type="entry name" value="Thymidine/pyrmidine_PPase"/>
</dbReference>
<comment type="similarity">
    <text evidence="1">Belongs to the thymidine/pyrimidine-nucleoside phosphorylase family.</text>
</comment>
<protein>
    <recommendedName>
        <fullName evidence="5">Pyrimidine nucleoside phosphorylase C-terminal domain-containing protein</fullName>
    </recommendedName>
</protein>
<dbReference type="FunFam" id="3.40.1030.10:FF:000003">
    <property type="entry name" value="Pyrimidine-nucleoside phosphorylase"/>
    <property type="match status" value="1"/>
</dbReference>
<dbReference type="PANTHER" id="PTHR10515">
    <property type="entry name" value="THYMIDINE PHOSPHORYLASE"/>
    <property type="match status" value="1"/>
</dbReference>
<dbReference type="InterPro" id="IPR013102">
    <property type="entry name" value="PYNP_C"/>
</dbReference>
<dbReference type="GO" id="GO:0004645">
    <property type="term" value="F:1,4-alpha-oligoglucan phosphorylase activity"/>
    <property type="evidence" value="ECO:0007669"/>
    <property type="project" value="InterPro"/>
</dbReference>
<dbReference type="SUPFAM" id="SSF52418">
    <property type="entry name" value="Nucleoside phosphorylase/phosphoribosyltransferase catalytic domain"/>
    <property type="match status" value="1"/>
</dbReference>
<dbReference type="InterPro" id="IPR036320">
    <property type="entry name" value="Glycosyl_Trfase_fam3_N_dom_sf"/>
</dbReference>
<comment type="subunit">
    <text evidence="2">Homodimer.</text>
</comment>
<dbReference type="InterPro" id="IPR017872">
    <property type="entry name" value="Pyrmidine_PPase_CS"/>
</dbReference>
<dbReference type="AlphaFoldDB" id="A0A381NGV1"/>
<evidence type="ECO:0000256" key="2">
    <source>
        <dbReference type="ARBA" id="ARBA00011738"/>
    </source>
</evidence>
<organism evidence="6">
    <name type="scientific">marine metagenome</name>
    <dbReference type="NCBI Taxonomy" id="408172"/>
    <lineage>
        <taxon>unclassified sequences</taxon>
        <taxon>metagenomes</taxon>
        <taxon>ecological metagenomes</taxon>
    </lineage>
</organism>
<dbReference type="Gene3D" id="3.40.1030.10">
    <property type="entry name" value="Nucleoside phosphorylase/phosphoribosyltransferase catalytic domain"/>
    <property type="match status" value="1"/>
</dbReference>
<dbReference type="Gene3D" id="3.90.1170.30">
    <property type="entry name" value="Pyrimidine nucleoside phosphorylase-like, C-terminal domain"/>
    <property type="match status" value="1"/>
</dbReference>
<dbReference type="GO" id="GO:0016154">
    <property type="term" value="F:pyrimidine-nucleoside phosphorylase activity"/>
    <property type="evidence" value="ECO:0007669"/>
    <property type="project" value="InterPro"/>
</dbReference>
<keyword evidence="4" id="KW-0808">Transferase</keyword>
<dbReference type="NCBIfam" id="TIGR02644">
    <property type="entry name" value="Y_phosphoryl"/>
    <property type="match status" value="1"/>
</dbReference>
<sequence length="419" mass="46120">MSRQELTWFIEQFINNELTNSQMAAMLMAIYFKGMTEDETMFLVEAMINSGATLDFSGNKKYVADKHSTGGIGDKVSLILVPLLACIGITVPMIAGRGLEFTGGTIDKLESIPGFKTNPTLEQFSAWVKLNGCAIIEQTQQICPVDNKLYSLRNVTATVPSIPLICSSIMSKKIAEGVQGLVLDIKIGKGAFMKTIDQGKELGEWMYKIGKAFNLNTDIVFTSMDQPLGRFAGLRCEIIETMDCLNGNGPKDTMEVVLELGSRLILQAGLTDNISSANDLLISHIENGTADAKFREMISCQGGDIKKCLSKVMKPEYEQSVTAYNDGFIHNMETEKIGWALVEMGCGHKSTHDELDYSAGIEFLAKTGDRVKKDDPVYRVFSANNLRIEKATEMLKSTFSISKNKPEFSLILDSTDVSL</sequence>
<evidence type="ECO:0000313" key="6">
    <source>
        <dbReference type="EMBL" id="SUZ53806.1"/>
    </source>
</evidence>
<evidence type="ECO:0000256" key="4">
    <source>
        <dbReference type="ARBA" id="ARBA00022679"/>
    </source>
</evidence>
<dbReference type="InterPro" id="IPR000312">
    <property type="entry name" value="Glycosyl_Trfase_fam3"/>
</dbReference>